<dbReference type="EMBL" id="MU853354">
    <property type="protein sequence ID" value="KAK4109812.1"/>
    <property type="molecule type" value="Genomic_DNA"/>
</dbReference>
<keyword evidence="5" id="KW-1185">Reference proteome</keyword>
<feature type="signal peptide" evidence="3">
    <location>
        <begin position="1"/>
        <end position="18"/>
    </location>
</feature>
<gene>
    <name evidence="4" type="ORF">N656DRAFT_321518</name>
</gene>
<dbReference type="RefSeq" id="XP_064667382.1">
    <property type="nucleotide sequence ID" value="XM_064809237.1"/>
</dbReference>
<dbReference type="Proteomes" id="UP001302812">
    <property type="component" value="Unassembled WGS sequence"/>
</dbReference>
<proteinExistence type="predicted"/>
<evidence type="ECO:0000256" key="1">
    <source>
        <dbReference type="SAM" id="MobiDB-lite"/>
    </source>
</evidence>
<dbReference type="AlphaFoldDB" id="A0AAN6TAF7"/>
<keyword evidence="2" id="KW-0472">Membrane</keyword>
<keyword evidence="2" id="KW-0812">Transmembrane</keyword>
<reference evidence="4" key="1">
    <citation type="journal article" date="2023" name="Mol. Phylogenet. Evol.">
        <title>Genome-scale phylogeny and comparative genomics of the fungal order Sordariales.</title>
        <authorList>
            <person name="Hensen N."/>
            <person name="Bonometti L."/>
            <person name="Westerberg I."/>
            <person name="Brannstrom I.O."/>
            <person name="Guillou S."/>
            <person name="Cros-Aarteil S."/>
            <person name="Calhoun S."/>
            <person name="Haridas S."/>
            <person name="Kuo A."/>
            <person name="Mondo S."/>
            <person name="Pangilinan J."/>
            <person name="Riley R."/>
            <person name="LaButti K."/>
            <person name="Andreopoulos B."/>
            <person name="Lipzen A."/>
            <person name="Chen C."/>
            <person name="Yan M."/>
            <person name="Daum C."/>
            <person name="Ng V."/>
            <person name="Clum A."/>
            <person name="Steindorff A."/>
            <person name="Ohm R.A."/>
            <person name="Martin F."/>
            <person name="Silar P."/>
            <person name="Natvig D.O."/>
            <person name="Lalanne C."/>
            <person name="Gautier V."/>
            <person name="Ament-Velasquez S.L."/>
            <person name="Kruys A."/>
            <person name="Hutchinson M.I."/>
            <person name="Powell A.J."/>
            <person name="Barry K."/>
            <person name="Miller A.N."/>
            <person name="Grigoriev I.V."/>
            <person name="Debuchy R."/>
            <person name="Gladieux P."/>
            <person name="Hiltunen Thoren M."/>
            <person name="Johannesson H."/>
        </authorList>
    </citation>
    <scope>NUCLEOTIDE SEQUENCE</scope>
    <source>
        <strain evidence="4">CBS 508.74</strain>
    </source>
</reference>
<keyword evidence="3" id="KW-0732">Signal</keyword>
<reference evidence="4" key="2">
    <citation type="submission" date="2023-05" db="EMBL/GenBank/DDBJ databases">
        <authorList>
            <consortium name="Lawrence Berkeley National Laboratory"/>
            <person name="Steindorff A."/>
            <person name="Hensen N."/>
            <person name="Bonometti L."/>
            <person name="Westerberg I."/>
            <person name="Brannstrom I.O."/>
            <person name="Guillou S."/>
            <person name="Cros-Aarteil S."/>
            <person name="Calhoun S."/>
            <person name="Haridas S."/>
            <person name="Kuo A."/>
            <person name="Mondo S."/>
            <person name="Pangilinan J."/>
            <person name="Riley R."/>
            <person name="Labutti K."/>
            <person name="Andreopoulos B."/>
            <person name="Lipzen A."/>
            <person name="Chen C."/>
            <person name="Yanf M."/>
            <person name="Daum C."/>
            <person name="Ng V."/>
            <person name="Clum A."/>
            <person name="Ohm R."/>
            <person name="Martin F."/>
            <person name="Silar P."/>
            <person name="Natvig D."/>
            <person name="Lalanne C."/>
            <person name="Gautier V."/>
            <person name="Ament-Velasquez S.L."/>
            <person name="Kruys A."/>
            <person name="Hutchinson M.I."/>
            <person name="Powell A.J."/>
            <person name="Barry K."/>
            <person name="Miller A.N."/>
            <person name="Grigoriev I.V."/>
            <person name="Debuchy R."/>
            <person name="Gladieux P."/>
            <person name="Thoren M.H."/>
            <person name="Johannesson H."/>
        </authorList>
    </citation>
    <scope>NUCLEOTIDE SEQUENCE</scope>
    <source>
        <strain evidence="4">CBS 508.74</strain>
    </source>
</reference>
<feature type="region of interest" description="Disordered" evidence="1">
    <location>
        <begin position="264"/>
        <end position="301"/>
    </location>
</feature>
<feature type="transmembrane region" description="Helical" evidence="2">
    <location>
        <begin position="234"/>
        <end position="256"/>
    </location>
</feature>
<evidence type="ECO:0000313" key="4">
    <source>
        <dbReference type="EMBL" id="KAK4109812.1"/>
    </source>
</evidence>
<dbReference type="GeneID" id="89933360"/>
<name>A0AAN6TAF7_9PEZI</name>
<dbReference type="PROSITE" id="PS51257">
    <property type="entry name" value="PROKAR_LIPOPROTEIN"/>
    <property type="match status" value="1"/>
</dbReference>
<evidence type="ECO:0000256" key="3">
    <source>
        <dbReference type="SAM" id="SignalP"/>
    </source>
</evidence>
<keyword evidence="2" id="KW-1133">Transmembrane helix</keyword>
<evidence type="ECO:0000313" key="5">
    <source>
        <dbReference type="Proteomes" id="UP001302812"/>
    </source>
</evidence>
<accession>A0AAN6TAF7</accession>
<sequence length="301" mass="31960">MERLRTFIWLFGAVSCSGRPWDGPRVTPYTGDAASGSRLGAWEAARAVTDSSGLVPLPTPVISPGSDAFAPSPRFCGWLWGNTTWECPPFETCLTRTDRSAVGCCRDTTNIDTCAMYTRCVEYTELSACSSDCAADTSVLKCSSQFPRCGVLTFDTSYFSFVSSDDKYYWRIATTPSNSSTSIPGFPRYVEAVAMTTSSVTSMTSTASGASSSTTGFSTSLGDSTPVASVNVGAIIGGAVGGLAVICFTICLFFFLKLRHQPSQPSPDMAYVPKHPPSELPVSPGSQGHELDSLPRSPGPM</sequence>
<evidence type="ECO:0008006" key="6">
    <source>
        <dbReference type="Google" id="ProtNLM"/>
    </source>
</evidence>
<comment type="caution">
    <text evidence="4">The sequence shown here is derived from an EMBL/GenBank/DDBJ whole genome shotgun (WGS) entry which is preliminary data.</text>
</comment>
<evidence type="ECO:0000256" key="2">
    <source>
        <dbReference type="SAM" id="Phobius"/>
    </source>
</evidence>
<feature type="chain" id="PRO_5042850144" description="Mid2 domain-containing protein" evidence="3">
    <location>
        <begin position="19"/>
        <end position="301"/>
    </location>
</feature>
<organism evidence="4 5">
    <name type="scientific">Canariomyces notabilis</name>
    <dbReference type="NCBI Taxonomy" id="2074819"/>
    <lineage>
        <taxon>Eukaryota</taxon>
        <taxon>Fungi</taxon>
        <taxon>Dikarya</taxon>
        <taxon>Ascomycota</taxon>
        <taxon>Pezizomycotina</taxon>
        <taxon>Sordariomycetes</taxon>
        <taxon>Sordariomycetidae</taxon>
        <taxon>Sordariales</taxon>
        <taxon>Chaetomiaceae</taxon>
        <taxon>Canariomyces</taxon>
    </lineage>
</organism>
<protein>
    <recommendedName>
        <fullName evidence="6">Mid2 domain-containing protein</fullName>
    </recommendedName>
</protein>